<dbReference type="InterPro" id="IPR008792">
    <property type="entry name" value="PQQD"/>
</dbReference>
<dbReference type="AlphaFoldDB" id="A0A2H0W9Z4"/>
<reference evidence="2" key="1">
    <citation type="submission" date="2017-09" db="EMBL/GenBank/DDBJ databases">
        <title>Depth-based differentiation of microbial function through sediment-hosted aquifers and enrichment of novel symbionts in the deep terrestrial subsurface.</title>
        <authorList>
            <person name="Probst A.J."/>
            <person name="Ladd B."/>
            <person name="Jarett J.K."/>
            <person name="Geller-Mcgrath D.E."/>
            <person name="Sieber C.M.K."/>
            <person name="Emerson J.B."/>
            <person name="Anantharaman K."/>
            <person name="Thomas B.C."/>
            <person name="Malmstrom R."/>
            <person name="Stieglmeier M."/>
            <person name="Klingl A."/>
            <person name="Woyke T."/>
            <person name="Ryan C.M."/>
            <person name="Banfield J.F."/>
        </authorList>
    </citation>
    <scope>NUCLEOTIDE SEQUENCE [LARGE SCALE GENOMIC DNA]</scope>
</reference>
<evidence type="ECO:0000313" key="1">
    <source>
        <dbReference type="EMBL" id="PIS09490.1"/>
    </source>
</evidence>
<proteinExistence type="predicted"/>
<name>A0A2H0W9Z4_9BACT</name>
<evidence type="ECO:0008006" key="3">
    <source>
        <dbReference type="Google" id="ProtNLM"/>
    </source>
</evidence>
<accession>A0A2H0W9Z4</accession>
<dbReference type="EMBL" id="PEZT01000008">
    <property type="protein sequence ID" value="PIS09490.1"/>
    <property type="molecule type" value="Genomic_DNA"/>
</dbReference>
<sequence>MKAKKKPSKVFSQISIKRNKSVIFKDVEGLVYILDHKTMTLKTLNELASFIWRELKTPQTIEKLGEKIYKSYESSKKTILKDLTAFIKLKLKEKELQYCNCKKTKLSKNNS</sequence>
<evidence type="ECO:0000313" key="2">
    <source>
        <dbReference type="Proteomes" id="UP000230093"/>
    </source>
</evidence>
<protein>
    <recommendedName>
        <fullName evidence="3">PqqD family protein</fullName>
    </recommendedName>
</protein>
<dbReference type="InterPro" id="IPR041881">
    <property type="entry name" value="PqqD_sf"/>
</dbReference>
<dbReference type="Gene3D" id="1.10.10.1150">
    <property type="entry name" value="Coenzyme PQQ synthesis protein D (PqqD)"/>
    <property type="match status" value="1"/>
</dbReference>
<comment type="caution">
    <text evidence="1">The sequence shown here is derived from an EMBL/GenBank/DDBJ whole genome shotgun (WGS) entry which is preliminary data.</text>
</comment>
<dbReference type="Pfam" id="PF05402">
    <property type="entry name" value="PqqD"/>
    <property type="match status" value="1"/>
</dbReference>
<dbReference type="Proteomes" id="UP000230093">
    <property type="component" value="Unassembled WGS sequence"/>
</dbReference>
<organism evidence="1 2">
    <name type="scientific">Candidatus Beckwithbacteria bacterium CG10_big_fil_rev_8_21_14_0_10_34_10</name>
    <dbReference type="NCBI Taxonomy" id="1974495"/>
    <lineage>
        <taxon>Bacteria</taxon>
        <taxon>Candidatus Beckwithiibacteriota</taxon>
    </lineage>
</organism>
<gene>
    <name evidence="1" type="ORF">COT75_01315</name>
</gene>